<accession>A0A4R3I0R1</accession>
<dbReference type="PROSITE" id="PS50113">
    <property type="entry name" value="PAC"/>
    <property type="match status" value="1"/>
</dbReference>
<dbReference type="Gene3D" id="3.30.450.40">
    <property type="match status" value="1"/>
</dbReference>
<dbReference type="Gene3D" id="3.30.450.20">
    <property type="entry name" value="PAS domain"/>
    <property type="match status" value="1"/>
</dbReference>
<dbReference type="InterPro" id="IPR000700">
    <property type="entry name" value="PAS-assoc_C"/>
</dbReference>
<dbReference type="GO" id="GO:0004672">
    <property type="term" value="F:protein kinase activity"/>
    <property type="evidence" value="ECO:0007669"/>
    <property type="project" value="InterPro"/>
</dbReference>
<dbReference type="Gene3D" id="3.30.70.270">
    <property type="match status" value="1"/>
</dbReference>
<organism evidence="8 9">
    <name type="scientific">Paucimonas lemoignei</name>
    <name type="common">Pseudomonas lemoignei</name>
    <dbReference type="NCBI Taxonomy" id="29443"/>
    <lineage>
        <taxon>Bacteria</taxon>
        <taxon>Pseudomonadati</taxon>
        <taxon>Pseudomonadota</taxon>
        <taxon>Betaproteobacteria</taxon>
        <taxon>Burkholderiales</taxon>
        <taxon>Burkholderiaceae</taxon>
        <taxon>Paucimonas</taxon>
    </lineage>
</organism>
<dbReference type="PROSITE" id="PS50112">
    <property type="entry name" value="PAS"/>
    <property type="match status" value="1"/>
</dbReference>
<comment type="subcellular location">
    <subcellularLocation>
        <location evidence="1">Membrane</location>
        <topology evidence="1">Single-pass membrane protein</topology>
    </subcellularLocation>
</comment>
<proteinExistence type="predicted"/>
<dbReference type="SUPFAM" id="SSF55073">
    <property type="entry name" value="Nucleotide cyclase"/>
    <property type="match status" value="1"/>
</dbReference>
<dbReference type="Gene3D" id="1.10.510.10">
    <property type="entry name" value="Transferase(Phosphotransferase) domain 1"/>
    <property type="match status" value="1"/>
</dbReference>
<feature type="domain" description="GGDEF" evidence="7">
    <location>
        <begin position="1539"/>
        <end position="1672"/>
    </location>
</feature>
<dbReference type="PANTHER" id="PTHR43642:SF1">
    <property type="entry name" value="HYBRID SIGNAL TRANSDUCTION HISTIDINE KINASE G"/>
    <property type="match status" value="1"/>
</dbReference>
<sequence length="1941" mass="216471">MIEAKTVSLAQTALLQLALSLAKLLKQVHLQRPFHGCLNPSTLQLSSDHSEPKLAYLMRHEGAAQPFAYMAPEQLGTIGRPADARSDLYSLGVVLYELATGSVPFRKDDPVELAHCHIAHQPVPPHELCEEVEPAFGRVILKLLQKDAADRYQSCDGLMADLSRCIEALDKQGAIPEFTLGRHDFAGRLHSHGKLLGRRNETRSLFQAYSRVSAGKKELVLISGFSGVGKSRLALEIKPTIADAGGIYLSGKFDQYKRNIPYVTIVQAIQEFVRGLLSMPEAQMERWRTAIQEAVGIQGNLLIDLIPELSFILGDPQRPSAALDPSGAENRLLAVFRQFIGVLASAEHPLVIFLDDLQWIDAGSRKLVADLVTHADVRYLMIVGAYRLEDPRTRADVGEWMESIRGHQGTVTEIQVNPLSREHVRKLVANILGSTLDGAGSLAALLHDRTEGNPLFVGQMLAALHEEHQLEFDPDSRSWKWDIDRIRNVNSSGNVVELVVASLRRLPEDLRELIIVLACLGTSTRAATLEFVYPADPAKIAAMLADLENSGFIRQSDEHVMFTHDRIHEAAYSLIAEEERAERHLKIGRRLSEQQHADPDQSVFDLAFHFNCATKLLAGEADKASLCRLNRLAGARARNAAAFQTAGEYLELAIVLLPSTAWEAQYRDTFELYLECGECQSVVGNFQRAELLLAEADSQAQSNRDRARIARILTRMYHFSTRGKDCMRVGMQTLSLFGITFPDSEEDLKKQADQDLQALDARLRQHGIDALLNLPVATDDDARLVIGFLADFLTVAYSTQPSVAVPILIRGIEYSLQYGNVEESCALYNNYGLLLAGMFGDLEAGYQYLQLALRLNERFQDPNLRGRLLYIHGYVFASLRLPKAECLPILEDAFKACRDVGHIGFAGASIDAYIWTAWETGMPLAEVRSMAAPYRDLSRVTNSFQANCIIAMLEMLISQLDGSANPGCDTAFLRQINGAGWIYTLAHFHITQQIAHYHLGDFAKSLDAAQPLDAMPVTLKMLMSMATHHFYHALAIAASYDQATPEQQRLWMETLNRKLAELEKWASQHPGNYQARHALVMAEVARINKDENKALACYEQAIASARRSKNLHDDAIANELTGRFHVARGLPMTGYAHLVMARDIWLRWGATAKASKLEQAFPDLRLQQAATSLPSSMRAGRFSDLDILTAAKAAQAVSGEMELDRLTQSLLQTVMQYAGADRGVLLLAAGGDYRVVAEASVQEGAIKVILEQAPLAMEALPRSILNYVTRTSEKILLADATQHHPYSADAYLKKNRPKSLLCLPLLKQSRLIGLLYLENRLAGAAFGKDRLTILELLTAQAVISLENAKLYEELHAENRERRRVEEALKAKTRELEEQADFMHAVVENIPVGVFVKDARNEFRYTLWNKAAEEIFKVPKDAVIGRKPTEIWSDELLSRMRFSDDAVTITKERVDAPEERVKNALQDSIVVNTIKVPIINKNDGELDYLLGISDDITERKRSESLIWQQANFDSLTGLPNRSCFRDKLSEAMGKSRAEGSSIAVLFIDLDRFKEVNDSLGHACGDMLLVAAARRISDCVRVDDVVARLGGDEFTVILSQLEYPGHIEEISQRIIDALAVPFQLGQDQGYISASIGITVFPDDADDIDELIKRADQALYIAKDSGRNQFGYFTPEMQAASMHRMRLTNDLRSAMSRNELAVYFQPIVDLATGQIGKAEALLRWNHPELGVIDPSEFVPLAESSGLIVHFGDWIFEKVAHVVKRWRSLYSSNFQVSINQSPLEFQRHDDRYVRWVSRLSELELSGQGIVLEITEGLLLDASTNVIDKLRRLREAGVEIALDDFGTGYSSLAYLQKFHIDYLKIDRAFTMDLELGSDNLALCEAIIMMAHKLGLKVIAEGVEVQEQHKLLQMAGCDYDQGYLFSRPLPESEFEALLSRHAPVDSR</sequence>
<dbReference type="CDD" id="cd00130">
    <property type="entry name" value="PAS"/>
    <property type="match status" value="1"/>
</dbReference>
<dbReference type="FunFam" id="3.30.70.270:FF:000001">
    <property type="entry name" value="Diguanylate cyclase domain protein"/>
    <property type="match status" value="1"/>
</dbReference>
<feature type="coiled-coil region" evidence="2">
    <location>
        <begin position="1347"/>
        <end position="1374"/>
    </location>
</feature>
<dbReference type="Pfam" id="PF13191">
    <property type="entry name" value="AAA_16"/>
    <property type="match status" value="1"/>
</dbReference>
<evidence type="ECO:0000259" key="5">
    <source>
        <dbReference type="PROSITE" id="PS50113"/>
    </source>
</evidence>
<name>A0A4R3I0R1_PAULE</name>
<dbReference type="SMART" id="SM00220">
    <property type="entry name" value="S_TKc"/>
    <property type="match status" value="1"/>
</dbReference>
<feature type="domain" description="PAC" evidence="5">
    <location>
        <begin position="1454"/>
        <end position="1507"/>
    </location>
</feature>
<dbReference type="PROSITE" id="PS50887">
    <property type="entry name" value="GGDEF"/>
    <property type="match status" value="1"/>
</dbReference>
<dbReference type="SUPFAM" id="SSF55785">
    <property type="entry name" value="PYP-like sensor domain (PAS domain)"/>
    <property type="match status" value="1"/>
</dbReference>
<protein>
    <submittedName>
        <fullName evidence="8">PAS domain S-box-containing protein/diguanylate cyclase (GGDEF)-like protein</fullName>
    </submittedName>
</protein>
<evidence type="ECO:0000259" key="3">
    <source>
        <dbReference type="PROSITE" id="PS50011"/>
    </source>
</evidence>
<dbReference type="SMART" id="SM00091">
    <property type="entry name" value="PAS"/>
    <property type="match status" value="1"/>
</dbReference>
<dbReference type="Pfam" id="PF25503">
    <property type="entry name" value="TPR_CHK1"/>
    <property type="match status" value="1"/>
</dbReference>
<dbReference type="NCBIfam" id="TIGR00229">
    <property type="entry name" value="sensory_box"/>
    <property type="match status" value="1"/>
</dbReference>
<dbReference type="InterPro" id="IPR000014">
    <property type="entry name" value="PAS"/>
</dbReference>
<feature type="domain" description="EAL" evidence="6">
    <location>
        <begin position="1681"/>
        <end position="1936"/>
    </location>
</feature>
<dbReference type="SMART" id="SM00052">
    <property type="entry name" value="EAL"/>
    <property type="match status" value="1"/>
</dbReference>
<dbReference type="InterPro" id="IPR029016">
    <property type="entry name" value="GAF-like_dom_sf"/>
</dbReference>
<dbReference type="Gene3D" id="3.20.20.450">
    <property type="entry name" value="EAL domain"/>
    <property type="match status" value="1"/>
</dbReference>
<dbReference type="OrthoDB" id="9801841at2"/>
<evidence type="ECO:0000313" key="9">
    <source>
        <dbReference type="Proteomes" id="UP000295382"/>
    </source>
</evidence>
<feature type="domain" description="PAS" evidence="4">
    <location>
        <begin position="1378"/>
        <end position="1425"/>
    </location>
</feature>
<dbReference type="InterPro" id="IPR003018">
    <property type="entry name" value="GAF"/>
</dbReference>
<dbReference type="InterPro" id="IPR053159">
    <property type="entry name" value="Hybrid_Histidine_Kinase"/>
</dbReference>
<dbReference type="Pfam" id="PF01590">
    <property type="entry name" value="GAF"/>
    <property type="match status" value="1"/>
</dbReference>
<feature type="domain" description="Protein kinase" evidence="3">
    <location>
        <begin position="1"/>
        <end position="169"/>
    </location>
</feature>
<dbReference type="GO" id="GO:0005524">
    <property type="term" value="F:ATP binding"/>
    <property type="evidence" value="ECO:0007669"/>
    <property type="project" value="InterPro"/>
</dbReference>
<dbReference type="SMART" id="SM00267">
    <property type="entry name" value="GGDEF"/>
    <property type="match status" value="1"/>
</dbReference>
<dbReference type="InterPro" id="IPR029787">
    <property type="entry name" value="Nucleotide_cyclase"/>
</dbReference>
<evidence type="ECO:0000256" key="2">
    <source>
        <dbReference type="SAM" id="Coils"/>
    </source>
</evidence>
<dbReference type="InterPro" id="IPR000160">
    <property type="entry name" value="GGDEF_dom"/>
</dbReference>
<dbReference type="SMART" id="SM00065">
    <property type="entry name" value="GAF"/>
    <property type="match status" value="1"/>
</dbReference>
<dbReference type="NCBIfam" id="TIGR00254">
    <property type="entry name" value="GGDEF"/>
    <property type="match status" value="1"/>
</dbReference>
<dbReference type="Pfam" id="PF00990">
    <property type="entry name" value="GGDEF"/>
    <property type="match status" value="1"/>
</dbReference>
<dbReference type="CDD" id="cd01948">
    <property type="entry name" value="EAL"/>
    <property type="match status" value="1"/>
</dbReference>
<dbReference type="InterPro" id="IPR011009">
    <property type="entry name" value="Kinase-like_dom_sf"/>
</dbReference>
<gene>
    <name evidence="8" type="ORF">EDC30_101262</name>
</gene>
<dbReference type="SUPFAM" id="SSF52540">
    <property type="entry name" value="P-loop containing nucleoside triphosphate hydrolases"/>
    <property type="match status" value="1"/>
</dbReference>
<keyword evidence="2" id="KW-0175">Coiled coil</keyword>
<dbReference type="Pfam" id="PF00563">
    <property type="entry name" value="EAL"/>
    <property type="match status" value="1"/>
</dbReference>
<dbReference type="SUPFAM" id="SSF55781">
    <property type="entry name" value="GAF domain-like"/>
    <property type="match status" value="1"/>
</dbReference>
<dbReference type="Gene3D" id="3.40.50.300">
    <property type="entry name" value="P-loop containing nucleotide triphosphate hydrolases"/>
    <property type="match status" value="1"/>
</dbReference>
<evidence type="ECO:0000259" key="4">
    <source>
        <dbReference type="PROSITE" id="PS50112"/>
    </source>
</evidence>
<dbReference type="RefSeq" id="WP_132256551.1">
    <property type="nucleotide sequence ID" value="NZ_SLZQ01000001.1"/>
</dbReference>
<dbReference type="InterPro" id="IPR013656">
    <property type="entry name" value="PAS_4"/>
</dbReference>
<dbReference type="PROSITE" id="PS50883">
    <property type="entry name" value="EAL"/>
    <property type="match status" value="1"/>
</dbReference>
<dbReference type="InterPro" id="IPR041664">
    <property type="entry name" value="AAA_16"/>
</dbReference>
<dbReference type="InterPro" id="IPR043128">
    <property type="entry name" value="Rev_trsase/Diguanyl_cyclase"/>
</dbReference>
<dbReference type="CDD" id="cd01949">
    <property type="entry name" value="GGDEF"/>
    <property type="match status" value="1"/>
</dbReference>
<keyword evidence="9" id="KW-1185">Reference proteome</keyword>
<reference evidence="8 9" key="1">
    <citation type="submission" date="2019-03" db="EMBL/GenBank/DDBJ databases">
        <title>Genomic Encyclopedia of Type Strains, Phase IV (KMG-IV): sequencing the most valuable type-strain genomes for metagenomic binning, comparative biology and taxonomic classification.</title>
        <authorList>
            <person name="Goeker M."/>
        </authorList>
    </citation>
    <scope>NUCLEOTIDE SEQUENCE [LARGE SCALE GENOMIC DNA]</scope>
    <source>
        <strain evidence="8 9">DSM 7445</strain>
    </source>
</reference>
<evidence type="ECO:0000259" key="7">
    <source>
        <dbReference type="PROSITE" id="PS50887"/>
    </source>
</evidence>
<dbReference type="Pfam" id="PF00069">
    <property type="entry name" value="Pkinase"/>
    <property type="match status" value="1"/>
</dbReference>
<dbReference type="SUPFAM" id="SSF141868">
    <property type="entry name" value="EAL domain-like"/>
    <property type="match status" value="1"/>
</dbReference>
<dbReference type="InterPro" id="IPR035919">
    <property type="entry name" value="EAL_sf"/>
</dbReference>
<evidence type="ECO:0000313" key="8">
    <source>
        <dbReference type="EMBL" id="TCS39306.1"/>
    </source>
</evidence>
<evidence type="ECO:0000259" key="6">
    <source>
        <dbReference type="PROSITE" id="PS50883"/>
    </source>
</evidence>
<comment type="caution">
    <text evidence="8">The sequence shown here is derived from an EMBL/GenBank/DDBJ whole genome shotgun (WGS) entry which is preliminary data.</text>
</comment>
<dbReference type="InterPro" id="IPR000719">
    <property type="entry name" value="Prot_kinase_dom"/>
</dbReference>
<dbReference type="SUPFAM" id="SSF56112">
    <property type="entry name" value="Protein kinase-like (PK-like)"/>
    <property type="match status" value="1"/>
</dbReference>
<dbReference type="PANTHER" id="PTHR43642">
    <property type="entry name" value="HYBRID SIGNAL TRANSDUCTION HISTIDINE KINASE G"/>
    <property type="match status" value="1"/>
</dbReference>
<dbReference type="Proteomes" id="UP000295382">
    <property type="component" value="Unassembled WGS sequence"/>
</dbReference>
<dbReference type="GO" id="GO:0016020">
    <property type="term" value="C:membrane"/>
    <property type="evidence" value="ECO:0007669"/>
    <property type="project" value="UniProtKB-SubCell"/>
</dbReference>
<dbReference type="Pfam" id="PF08448">
    <property type="entry name" value="PAS_4"/>
    <property type="match status" value="1"/>
</dbReference>
<dbReference type="EMBL" id="SLZQ01000001">
    <property type="protein sequence ID" value="TCS39306.1"/>
    <property type="molecule type" value="Genomic_DNA"/>
</dbReference>
<evidence type="ECO:0000256" key="1">
    <source>
        <dbReference type="ARBA" id="ARBA00004167"/>
    </source>
</evidence>
<dbReference type="PROSITE" id="PS50011">
    <property type="entry name" value="PROTEIN_KINASE_DOM"/>
    <property type="match status" value="1"/>
</dbReference>
<dbReference type="InterPro" id="IPR027417">
    <property type="entry name" value="P-loop_NTPase"/>
</dbReference>
<dbReference type="InterPro" id="IPR035965">
    <property type="entry name" value="PAS-like_dom_sf"/>
</dbReference>
<dbReference type="InterPro" id="IPR001633">
    <property type="entry name" value="EAL_dom"/>
</dbReference>